<protein>
    <submittedName>
        <fullName evidence="2">Uncharacterized protein</fullName>
    </submittedName>
</protein>
<dbReference type="Proteomes" id="UP000253370">
    <property type="component" value="Unassembled WGS sequence"/>
</dbReference>
<comment type="caution">
    <text evidence="2">The sequence shown here is derived from an EMBL/GenBank/DDBJ whole genome shotgun (WGS) entry which is preliminary data.</text>
</comment>
<feature type="chain" id="PRO_5016992446" evidence="1">
    <location>
        <begin position="19"/>
        <end position="275"/>
    </location>
</feature>
<sequence length="275" mass="30104">MFLRACATVLALASGVLSAERAAAQPDGLTRLVELIGLPEIVQVMREEGVDYGATLAEEMLPAGASGQWERTVSRIYDPARMAATVRDGFVAAMEDVDPGPLIAFFDTEAGQRLVALEVSARRAMMDEDVEAAAREDYLARAADPDETFRLVRDFVQANDLVEANVVGALNSNFAFYRGLADGGALEMTEGEMLADVWAQEEETRADTREWLYGFLLMAYDPVSAEVLQRYVTLSETEAGRAMNRALFAGFDRMYAEISYALGLAIAREMQATEL</sequence>
<evidence type="ECO:0000313" key="2">
    <source>
        <dbReference type="EMBL" id="RBI83201.1"/>
    </source>
</evidence>
<name>A0A365U4M7_9RHOB</name>
<proteinExistence type="predicted"/>
<feature type="signal peptide" evidence="1">
    <location>
        <begin position="1"/>
        <end position="18"/>
    </location>
</feature>
<dbReference type="EMBL" id="QNTQ01000020">
    <property type="protein sequence ID" value="RBI83201.1"/>
    <property type="molecule type" value="Genomic_DNA"/>
</dbReference>
<keyword evidence="1" id="KW-0732">Signal</keyword>
<evidence type="ECO:0000313" key="3">
    <source>
        <dbReference type="Proteomes" id="UP000253370"/>
    </source>
</evidence>
<reference evidence="2 3" key="1">
    <citation type="submission" date="2018-07" db="EMBL/GenBank/DDBJ databases">
        <title>Rhodosalinus sp. strain E84T genomic sequence and assembly.</title>
        <authorList>
            <person name="Liu Z.-W."/>
            <person name="Lu D.-C."/>
        </authorList>
    </citation>
    <scope>NUCLEOTIDE SEQUENCE [LARGE SCALE GENOMIC DNA]</scope>
    <source>
        <strain evidence="2 3">E84</strain>
    </source>
</reference>
<organism evidence="2 3">
    <name type="scientific">Rhodosalinus halophilus</name>
    <dbReference type="NCBI Taxonomy" id="2259333"/>
    <lineage>
        <taxon>Bacteria</taxon>
        <taxon>Pseudomonadati</taxon>
        <taxon>Pseudomonadota</taxon>
        <taxon>Alphaproteobacteria</taxon>
        <taxon>Rhodobacterales</taxon>
        <taxon>Paracoccaceae</taxon>
        <taxon>Rhodosalinus</taxon>
    </lineage>
</organism>
<dbReference type="OrthoDB" id="7841298at2"/>
<dbReference type="AlphaFoldDB" id="A0A365U4M7"/>
<accession>A0A365U4M7</accession>
<dbReference type="RefSeq" id="WP_113290577.1">
    <property type="nucleotide sequence ID" value="NZ_QNTQ01000020.1"/>
</dbReference>
<evidence type="ECO:0000256" key="1">
    <source>
        <dbReference type="SAM" id="SignalP"/>
    </source>
</evidence>
<gene>
    <name evidence="2" type="ORF">DRV85_16495</name>
</gene>
<keyword evidence="3" id="KW-1185">Reference proteome</keyword>